<feature type="non-terminal residue" evidence="1">
    <location>
        <position position="1"/>
    </location>
</feature>
<organism evidence="1 2">
    <name type="scientific">Trifolium pratense</name>
    <name type="common">Red clover</name>
    <dbReference type="NCBI Taxonomy" id="57577"/>
    <lineage>
        <taxon>Eukaryota</taxon>
        <taxon>Viridiplantae</taxon>
        <taxon>Streptophyta</taxon>
        <taxon>Embryophyta</taxon>
        <taxon>Tracheophyta</taxon>
        <taxon>Spermatophyta</taxon>
        <taxon>Magnoliopsida</taxon>
        <taxon>eudicotyledons</taxon>
        <taxon>Gunneridae</taxon>
        <taxon>Pentapetalae</taxon>
        <taxon>rosids</taxon>
        <taxon>fabids</taxon>
        <taxon>Fabales</taxon>
        <taxon>Fabaceae</taxon>
        <taxon>Papilionoideae</taxon>
        <taxon>50 kb inversion clade</taxon>
        <taxon>NPAAA clade</taxon>
        <taxon>Hologalegina</taxon>
        <taxon>IRL clade</taxon>
        <taxon>Trifolieae</taxon>
        <taxon>Trifolium</taxon>
    </lineage>
</organism>
<evidence type="ECO:0000313" key="1">
    <source>
        <dbReference type="EMBL" id="PNX64611.1"/>
    </source>
</evidence>
<reference evidence="1 2" key="1">
    <citation type="journal article" date="2014" name="Am. J. Bot.">
        <title>Genome assembly and annotation for red clover (Trifolium pratense; Fabaceae).</title>
        <authorList>
            <person name="Istvanek J."/>
            <person name="Jaros M."/>
            <person name="Krenek A."/>
            <person name="Repkova J."/>
        </authorList>
    </citation>
    <scope>NUCLEOTIDE SEQUENCE [LARGE SCALE GENOMIC DNA]</scope>
    <source>
        <strain evidence="2">cv. Tatra</strain>
        <tissue evidence="1">Young leaves</tissue>
    </source>
</reference>
<dbReference type="AlphaFoldDB" id="A0A2K3KEA7"/>
<protein>
    <submittedName>
        <fullName evidence="1">Uncharacterized protein</fullName>
    </submittedName>
</protein>
<evidence type="ECO:0000313" key="2">
    <source>
        <dbReference type="Proteomes" id="UP000236291"/>
    </source>
</evidence>
<name>A0A2K3KEA7_TRIPR</name>
<dbReference type="EMBL" id="ASHM01168308">
    <property type="protein sequence ID" value="PNX64611.1"/>
    <property type="molecule type" value="Genomic_DNA"/>
</dbReference>
<comment type="caution">
    <text evidence="1">The sequence shown here is derived from an EMBL/GenBank/DDBJ whole genome shotgun (WGS) entry which is preliminary data.</text>
</comment>
<dbReference type="Proteomes" id="UP000236291">
    <property type="component" value="Unassembled WGS sequence"/>
</dbReference>
<gene>
    <name evidence="1" type="ORF">L195_g062201</name>
</gene>
<proteinExistence type="predicted"/>
<accession>A0A2K3KEA7</accession>
<reference evidence="1 2" key="2">
    <citation type="journal article" date="2017" name="Front. Plant Sci.">
        <title>Gene Classification and Mining of Molecular Markers Useful in Red Clover (Trifolium pratense) Breeding.</title>
        <authorList>
            <person name="Istvanek J."/>
            <person name="Dluhosova J."/>
            <person name="Dluhos P."/>
            <person name="Patkova L."/>
            <person name="Nedelnik J."/>
            <person name="Repkova J."/>
        </authorList>
    </citation>
    <scope>NUCLEOTIDE SEQUENCE [LARGE SCALE GENOMIC DNA]</scope>
    <source>
        <strain evidence="2">cv. Tatra</strain>
        <tissue evidence="1">Young leaves</tissue>
    </source>
</reference>
<sequence>AFYSFASLCIRRTGPIELNFDSAIETAARANRKAEGKHV</sequence>